<evidence type="ECO:0000256" key="4">
    <source>
        <dbReference type="ARBA" id="ARBA00022723"/>
    </source>
</evidence>
<comment type="similarity">
    <text evidence="2">Belongs to the peptidase M54 family.</text>
</comment>
<dbReference type="CDD" id="cd11375">
    <property type="entry name" value="Peptidase_M54"/>
    <property type="match status" value="1"/>
</dbReference>
<keyword evidence="4" id="KW-0479">Metal-binding</keyword>
<accession>A0A1M5JML4</accession>
<organism evidence="11 12">
    <name type="scientific">Chryseolinea serpens</name>
    <dbReference type="NCBI Taxonomy" id="947013"/>
    <lineage>
        <taxon>Bacteria</taxon>
        <taxon>Pseudomonadati</taxon>
        <taxon>Bacteroidota</taxon>
        <taxon>Cytophagia</taxon>
        <taxon>Cytophagales</taxon>
        <taxon>Fulvivirgaceae</taxon>
        <taxon>Chryseolinea</taxon>
    </lineage>
</organism>
<dbReference type="PANTHER" id="PTHR32205">
    <property type="entry name" value="ARCHAEMETZINCIN-2-RELATED"/>
    <property type="match status" value="1"/>
</dbReference>
<dbReference type="InterPro" id="IPR024079">
    <property type="entry name" value="MetalloPept_cat_dom_sf"/>
</dbReference>
<dbReference type="EMBL" id="FQWQ01000001">
    <property type="protein sequence ID" value="SHG41625.1"/>
    <property type="molecule type" value="Genomic_DNA"/>
</dbReference>
<keyword evidence="3" id="KW-0645">Protease</keyword>
<sequence>MIKFIAWSFAVIVLAGCDRPERKIQGAPADDSYKPLARLDVALGKPAPEDWLAVHPEPGQTFEQYVASKPVRASSEPYEIYLQPVGVFTPEQTGLCLHTKDYLQIFYGLNVVLLPAIDDTVVPDSARRSEQLLTGPILDHLEKTRPRNGLVMAITAKDLYPGSNFNFVFGQARLTKRVGVSSFYRYLERPIDSLSYRRCLERLIKTSSHEIGHMLSCQHCTHAVCVMNGSNGLWESDSRPNRLCSVCFRKFQWNTGFVAVSRQQQLVAYFQKHGMNRDYLLAKEDLAAIEKP</sequence>
<evidence type="ECO:0000313" key="12">
    <source>
        <dbReference type="Proteomes" id="UP000184212"/>
    </source>
</evidence>
<dbReference type="InterPro" id="IPR012962">
    <property type="entry name" value="Pept_M54_archaemetzincn"/>
</dbReference>
<dbReference type="Proteomes" id="UP000184212">
    <property type="component" value="Unassembled WGS sequence"/>
</dbReference>
<reference evidence="11 12" key="1">
    <citation type="submission" date="2016-11" db="EMBL/GenBank/DDBJ databases">
        <authorList>
            <person name="Jaros S."/>
            <person name="Januszkiewicz K."/>
            <person name="Wedrychowicz H."/>
        </authorList>
    </citation>
    <scope>NUCLEOTIDE SEQUENCE [LARGE SCALE GENOMIC DNA]</scope>
    <source>
        <strain evidence="11 12">DSM 24574</strain>
    </source>
</reference>
<evidence type="ECO:0000256" key="1">
    <source>
        <dbReference type="ARBA" id="ARBA00001947"/>
    </source>
</evidence>
<evidence type="ECO:0000256" key="6">
    <source>
        <dbReference type="ARBA" id="ARBA00022833"/>
    </source>
</evidence>
<evidence type="ECO:0000256" key="3">
    <source>
        <dbReference type="ARBA" id="ARBA00022670"/>
    </source>
</evidence>
<dbReference type="Gene3D" id="3.40.390.10">
    <property type="entry name" value="Collagenase (Catalytic Domain)"/>
    <property type="match status" value="1"/>
</dbReference>
<keyword evidence="12" id="KW-1185">Reference proteome</keyword>
<evidence type="ECO:0000256" key="2">
    <source>
        <dbReference type="ARBA" id="ARBA00006954"/>
    </source>
</evidence>
<dbReference type="AlphaFoldDB" id="A0A1M5JML4"/>
<comment type="cofactor">
    <cofactor evidence="1">
        <name>Zn(2+)</name>
        <dbReference type="ChEBI" id="CHEBI:29105"/>
    </cofactor>
</comment>
<evidence type="ECO:0000256" key="10">
    <source>
        <dbReference type="ARBA" id="ARBA00043240"/>
    </source>
</evidence>
<dbReference type="GO" id="GO:0006508">
    <property type="term" value="P:proteolysis"/>
    <property type="evidence" value="ECO:0007669"/>
    <property type="project" value="UniProtKB-KW"/>
</dbReference>
<keyword evidence="6" id="KW-0862">Zinc</keyword>
<dbReference type="STRING" id="947013.SAMN04488109_0157"/>
<gene>
    <name evidence="11" type="ORF">SAMN04488109_0157</name>
</gene>
<comment type="function">
    <text evidence="8">Probable zinc metalloprotease.</text>
</comment>
<dbReference type="GO" id="GO:0046872">
    <property type="term" value="F:metal ion binding"/>
    <property type="evidence" value="ECO:0007669"/>
    <property type="project" value="UniProtKB-KW"/>
</dbReference>
<dbReference type="InterPro" id="IPR052009">
    <property type="entry name" value="Archaemetzincin"/>
</dbReference>
<dbReference type="PANTHER" id="PTHR32205:SF5">
    <property type="entry name" value="ARCHAEMETZINCIN-2"/>
    <property type="match status" value="1"/>
</dbReference>
<evidence type="ECO:0000256" key="9">
    <source>
        <dbReference type="ARBA" id="ARBA00040634"/>
    </source>
</evidence>
<keyword evidence="5" id="KW-0378">Hydrolase</keyword>
<name>A0A1M5JML4_9BACT</name>
<dbReference type="SUPFAM" id="SSF55486">
    <property type="entry name" value="Metalloproteases ('zincins'), catalytic domain"/>
    <property type="match status" value="1"/>
</dbReference>
<dbReference type="Pfam" id="PF07998">
    <property type="entry name" value="Peptidase_M54"/>
    <property type="match status" value="1"/>
</dbReference>
<evidence type="ECO:0000256" key="5">
    <source>
        <dbReference type="ARBA" id="ARBA00022801"/>
    </source>
</evidence>
<proteinExistence type="inferred from homology"/>
<evidence type="ECO:0000256" key="8">
    <source>
        <dbReference type="ARBA" id="ARBA00024316"/>
    </source>
</evidence>
<dbReference type="RefSeq" id="WP_073129921.1">
    <property type="nucleotide sequence ID" value="NZ_FQWQ01000001.1"/>
</dbReference>
<protein>
    <recommendedName>
        <fullName evidence="9">Archaemetzincin-2</fullName>
    </recommendedName>
    <alternativeName>
        <fullName evidence="10">Archeobacterial metalloproteinase-like protein 2</fullName>
    </alternativeName>
</protein>
<evidence type="ECO:0000313" key="11">
    <source>
        <dbReference type="EMBL" id="SHG41625.1"/>
    </source>
</evidence>
<keyword evidence="7" id="KW-0482">Metalloprotease</keyword>
<evidence type="ECO:0000256" key="7">
    <source>
        <dbReference type="ARBA" id="ARBA00023049"/>
    </source>
</evidence>
<dbReference type="GO" id="GO:0008237">
    <property type="term" value="F:metallopeptidase activity"/>
    <property type="evidence" value="ECO:0007669"/>
    <property type="project" value="UniProtKB-KW"/>
</dbReference>
<dbReference type="PROSITE" id="PS51257">
    <property type="entry name" value="PROKAR_LIPOPROTEIN"/>
    <property type="match status" value="1"/>
</dbReference>